<protein>
    <submittedName>
        <fullName evidence="2">Uncharacterized protein</fullName>
    </submittedName>
</protein>
<organism evidence="2 3">
    <name type="scientific">Nitzschia inconspicua</name>
    <dbReference type="NCBI Taxonomy" id="303405"/>
    <lineage>
        <taxon>Eukaryota</taxon>
        <taxon>Sar</taxon>
        <taxon>Stramenopiles</taxon>
        <taxon>Ochrophyta</taxon>
        <taxon>Bacillariophyta</taxon>
        <taxon>Bacillariophyceae</taxon>
        <taxon>Bacillariophycidae</taxon>
        <taxon>Bacillariales</taxon>
        <taxon>Bacillariaceae</taxon>
        <taxon>Nitzschia</taxon>
    </lineage>
</organism>
<dbReference type="EMBL" id="JAGRRH010000010">
    <property type="protein sequence ID" value="KAG7363096.1"/>
    <property type="molecule type" value="Genomic_DNA"/>
</dbReference>
<keyword evidence="3" id="KW-1185">Reference proteome</keyword>
<comment type="caution">
    <text evidence="2">The sequence shown here is derived from an EMBL/GenBank/DDBJ whole genome shotgun (WGS) entry which is preliminary data.</text>
</comment>
<gene>
    <name evidence="2" type="ORF">IV203_026456</name>
</gene>
<sequence length="399" mass="43623">MSQNDDAPIIVTNQDAQSPIYGWPYDEDEEQVITTSSTGGMSSSFSSIVSEADLDSFHGKSSSQRETTTTTTAAAVEISVRLDHAEEYPSPSSVSLAHSSTVDLSEIGLSIPTLPTHQIEMTRRSCAPVEPTSAILPYNSRRRRRHEDAGRSCSITCDVDQRLTQLDPTFADDGPGAGRSSFGSNSVGTSSVEPQTSRWILRGVPRFAVMLCAITFVALSVHDAADMVAIQDHRQQLTSSGSRREEVAFPLGRAEASTSPATKVKLPKYYLPKIEASGGGKLRRVATSPQLIETTTSKASASKHIHGSNFAMARARQALPIFVPDQPLPGGGFRKPVERFVFDPAEQQKQFQDDPRSGQRNTLSWTSWLASVALVGILLETGWKEYHKCRLLEEEERRL</sequence>
<proteinExistence type="predicted"/>
<dbReference type="AlphaFoldDB" id="A0A9K3LLQ4"/>
<evidence type="ECO:0000256" key="1">
    <source>
        <dbReference type="SAM" id="MobiDB-lite"/>
    </source>
</evidence>
<reference evidence="2" key="2">
    <citation type="submission" date="2021-04" db="EMBL/GenBank/DDBJ databases">
        <authorList>
            <person name="Podell S."/>
        </authorList>
    </citation>
    <scope>NUCLEOTIDE SEQUENCE</scope>
    <source>
        <strain evidence="2">Hildebrandi</strain>
    </source>
</reference>
<accession>A0A9K3LLQ4</accession>
<dbReference type="Proteomes" id="UP000693970">
    <property type="component" value="Unassembled WGS sequence"/>
</dbReference>
<evidence type="ECO:0000313" key="3">
    <source>
        <dbReference type="Proteomes" id="UP000693970"/>
    </source>
</evidence>
<dbReference type="OrthoDB" id="10654940at2759"/>
<feature type="region of interest" description="Disordered" evidence="1">
    <location>
        <begin position="171"/>
        <end position="191"/>
    </location>
</feature>
<feature type="compositionally biased region" description="Low complexity" evidence="1">
    <location>
        <begin position="180"/>
        <end position="191"/>
    </location>
</feature>
<name>A0A9K3LLQ4_9STRA</name>
<reference evidence="2" key="1">
    <citation type="journal article" date="2021" name="Sci. Rep.">
        <title>Diploid genomic architecture of Nitzschia inconspicua, an elite biomass production diatom.</title>
        <authorList>
            <person name="Oliver A."/>
            <person name="Podell S."/>
            <person name="Pinowska A."/>
            <person name="Traller J.C."/>
            <person name="Smith S.R."/>
            <person name="McClure R."/>
            <person name="Beliaev A."/>
            <person name="Bohutskyi P."/>
            <person name="Hill E.A."/>
            <person name="Rabines A."/>
            <person name="Zheng H."/>
            <person name="Allen L.Z."/>
            <person name="Kuo A."/>
            <person name="Grigoriev I.V."/>
            <person name="Allen A.E."/>
            <person name="Hazlebeck D."/>
            <person name="Allen E.E."/>
        </authorList>
    </citation>
    <scope>NUCLEOTIDE SEQUENCE</scope>
    <source>
        <strain evidence="2">Hildebrandi</strain>
    </source>
</reference>
<evidence type="ECO:0000313" key="2">
    <source>
        <dbReference type="EMBL" id="KAG7363096.1"/>
    </source>
</evidence>